<accession>A0A8X6K0C9</accession>
<dbReference type="EMBL" id="BMAV01026519">
    <property type="protein sequence ID" value="GFS51081.1"/>
    <property type="molecule type" value="Genomic_DNA"/>
</dbReference>
<sequence length="203" mass="23193">MGMWTSRSFIGLLFMDHSEKGERTLADFLKVEWKEYFPVFNIFTNLYNKDGLKILEDCLKKRKIGSHYFGALSSCDMTLKDQIIAVIEHYPPHVNPLNHVVNQLLAVCNKSMQVHIFEGDKLIIPLSSLPEFPTPPQSLDAVATPEFSSSTVFLNGSSYSNLDTEVFIAIKDLDIPLTVYPEICKWKSSMAAYLRRKYNIIHL</sequence>
<dbReference type="Proteomes" id="UP000886998">
    <property type="component" value="Unassembled WGS sequence"/>
</dbReference>
<evidence type="ECO:0000313" key="1">
    <source>
        <dbReference type="EMBL" id="GFS51081.1"/>
    </source>
</evidence>
<evidence type="ECO:0000313" key="2">
    <source>
        <dbReference type="Proteomes" id="UP000886998"/>
    </source>
</evidence>
<comment type="caution">
    <text evidence="1">The sequence shown here is derived from an EMBL/GenBank/DDBJ whole genome shotgun (WGS) entry which is preliminary data.</text>
</comment>
<dbReference type="OrthoDB" id="7446186at2759"/>
<reference evidence="1" key="1">
    <citation type="submission" date="2020-08" db="EMBL/GenBank/DDBJ databases">
        <title>Multicomponent nature underlies the extraordinary mechanical properties of spider dragline silk.</title>
        <authorList>
            <person name="Kono N."/>
            <person name="Nakamura H."/>
            <person name="Mori M."/>
            <person name="Yoshida Y."/>
            <person name="Ohtoshi R."/>
            <person name="Malay A.D."/>
            <person name="Moran D.A.P."/>
            <person name="Tomita M."/>
            <person name="Numata K."/>
            <person name="Arakawa K."/>
        </authorList>
    </citation>
    <scope>NUCLEOTIDE SEQUENCE</scope>
</reference>
<protein>
    <submittedName>
        <fullName evidence="1">Ankyrin repeat and LEM domain-containing protein 2</fullName>
    </submittedName>
</protein>
<name>A0A8X6K0C9_9ARAC</name>
<proteinExistence type="predicted"/>
<organism evidence="1 2">
    <name type="scientific">Trichonephila inaurata madagascariensis</name>
    <dbReference type="NCBI Taxonomy" id="2747483"/>
    <lineage>
        <taxon>Eukaryota</taxon>
        <taxon>Metazoa</taxon>
        <taxon>Ecdysozoa</taxon>
        <taxon>Arthropoda</taxon>
        <taxon>Chelicerata</taxon>
        <taxon>Arachnida</taxon>
        <taxon>Araneae</taxon>
        <taxon>Araneomorphae</taxon>
        <taxon>Entelegynae</taxon>
        <taxon>Araneoidea</taxon>
        <taxon>Nephilidae</taxon>
        <taxon>Trichonephila</taxon>
        <taxon>Trichonephila inaurata</taxon>
    </lineage>
</organism>
<gene>
    <name evidence="1" type="primary">Ankle2_1</name>
    <name evidence="1" type="ORF">TNIN_42621</name>
</gene>
<dbReference type="AlphaFoldDB" id="A0A8X6K0C9"/>
<keyword evidence="2" id="KW-1185">Reference proteome</keyword>